<reference evidence="1" key="1">
    <citation type="journal article" date="2021" name="Proc. Natl. Acad. Sci. U.S.A.">
        <title>A Catalog of Tens of Thousands of Viruses from Human Metagenomes Reveals Hidden Associations with Chronic Diseases.</title>
        <authorList>
            <person name="Tisza M.J."/>
            <person name="Buck C.B."/>
        </authorList>
    </citation>
    <scope>NUCLEOTIDE SEQUENCE</scope>
    <source>
        <strain evidence="1">Ctr1v16</strain>
    </source>
</reference>
<dbReference type="EMBL" id="BK059133">
    <property type="protein sequence ID" value="DAE33329.1"/>
    <property type="molecule type" value="Genomic_DNA"/>
</dbReference>
<proteinExistence type="predicted"/>
<name>A0A8S5RQC6_9VIRU</name>
<accession>A0A8S5RQC6</accession>
<protein>
    <submittedName>
        <fullName evidence="1">Uncharacterized protein</fullName>
    </submittedName>
</protein>
<organism evidence="1">
    <name type="scientific">virus sp. ctr1v16</name>
    <dbReference type="NCBI Taxonomy" id="2825823"/>
    <lineage>
        <taxon>Viruses</taxon>
    </lineage>
</organism>
<evidence type="ECO:0000313" key="1">
    <source>
        <dbReference type="EMBL" id="DAE33329.1"/>
    </source>
</evidence>
<sequence length="32" mass="3788">MAYRWWLCKLVRCGVGGIFLWQKICVSVMLNI</sequence>